<dbReference type="Gene3D" id="2.60.120.290">
    <property type="entry name" value="Spermadhesin, CUB domain"/>
    <property type="match status" value="1"/>
</dbReference>
<dbReference type="InterPro" id="IPR042333">
    <property type="entry name" value="LRAD2/Mig-13-like"/>
</dbReference>
<dbReference type="InterPro" id="IPR035914">
    <property type="entry name" value="Sperma_CUB_dom_sf"/>
</dbReference>
<feature type="region of interest" description="Disordered" evidence="4">
    <location>
        <begin position="207"/>
        <end position="226"/>
    </location>
</feature>
<dbReference type="Proteomes" id="UP000694915">
    <property type="component" value="Chromosome 10"/>
</dbReference>
<evidence type="ECO:0000256" key="4">
    <source>
        <dbReference type="SAM" id="MobiDB-lite"/>
    </source>
</evidence>
<keyword evidence="5" id="KW-0732">Signal</keyword>
<dbReference type="InterPro" id="IPR036055">
    <property type="entry name" value="LDL_receptor-like_sf"/>
</dbReference>
<reference evidence="7" key="1">
    <citation type="submission" date="2025-08" db="UniProtKB">
        <authorList>
            <consortium name="RefSeq"/>
        </authorList>
    </citation>
    <scope>IDENTIFICATION</scope>
</reference>
<evidence type="ECO:0000313" key="6">
    <source>
        <dbReference type="Proteomes" id="UP000694915"/>
    </source>
</evidence>
<dbReference type="GeneID" id="101990241"/>
<dbReference type="PROSITE" id="PS50068">
    <property type="entry name" value="LDLRA_2"/>
    <property type="match status" value="1"/>
</dbReference>
<dbReference type="PANTHER" id="PTHR24652">
    <property type="entry name" value="LOW-DENSITY LIPOPROTEIN RECEPTOR CLASS A DOMAIN-CONTAINING PROTEIN 2"/>
    <property type="match status" value="1"/>
</dbReference>
<feature type="chain" id="PRO_5045706404" evidence="5">
    <location>
        <begin position="24"/>
        <end position="345"/>
    </location>
</feature>
<dbReference type="SUPFAM" id="SSF57424">
    <property type="entry name" value="LDL receptor-like module"/>
    <property type="match status" value="1"/>
</dbReference>
<protein>
    <submittedName>
        <fullName evidence="7">Low-density lipoprotein receptor class A domain-containing protein 2</fullName>
    </submittedName>
</protein>
<keyword evidence="7" id="KW-0675">Receptor</keyword>
<accession>A0ABM0KV71</accession>
<keyword evidence="6" id="KW-1185">Reference proteome</keyword>
<evidence type="ECO:0000256" key="3">
    <source>
        <dbReference type="PROSITE-ProRule" id="PRU00124"/>
    </source>
</evidence>
<proteinExistence type="predicted"/>
<keyword evidence="2" id="KW-0325">Glycoprotein</keyword>
<evidence type="ECO:0000256" key="1">
    <source>
        <dbReference type="ARBA" id="ARBA00023157"/>
    </source>
</evidence>
<sequence>MTFLWQLPQRLFLLGTTALAVSALGTADLTDMCGQTWQGDALQLRSHSASRKFYFVTPNTDCLLWLHAATPEDRMRFQFRFFLVYSLSSATRITAATVSTKATRAPNASSPDPCAPGSYLQFYDGPQGAPRALGPPTCGLTIPAPLTSSGPWLGLRLVTRGRQPRVDFLGEVTSFRLGFCGTYFRCRNSRCVPRSLLCDDRDMDNCGDGSDQDSQPPASCRGPSLVPTQTLRMEDDSSRPPTLLMALGSAAERTSPASLAPITQEVLEGAWIRWVALASSILLTSTGLLWWCCCCPGWLGWHPGAHRLCLRCCTSYDACHLCPGRVAPGDLWLNWPALQSQGGRP</sequence>
<feature type="signal peptide" evidence="5">
    <location>
        <begin position="1"/>
        <end position="23"/>
    </location>
</feature>
<dbReference type="RefSeq" id="XP_005353439.1">
    <property type="nucleotide sequence ID" value="XM_005353382.1"/>
</dbReference>
<evidence type="ECO:0000313" key="7">
    <source>
        <dbReference type="RefSeq" id="XP_005353439.1"/>
    </source>
</evidence>
<keyword evidence="1" id="KW-1015">Disulfide bond</keyword>
<evidence type="ECO:0000256" key="5">
    <source>
        <dbReference type="SAM" id="SignalP"/>
    </source>
</evidence>
<comment type="caution">
    <text evidence="3">Lacks conserved residue(s) required for the propagation of feature annotation.</text>
</comment>
<evidence type="ECO:0000256" key="2">
    <source>
        <dbReference type="ARBA" id="ARBA00023180"/>
    </source>
</evidence>
<organism evidence="6 7">
    <name type="scientific">Microtus ochrogaster</name>
    <name type="common">Prairie vole</name>
    <dbReference type="NCBI Taxonomy" id="79684"/>
    <lineage>
        <taxon>Eukaryota</taxon>
        <taxon>Metazoa</taxon>
        <taxon>Chordata</taxon>
        <taxon>Craniata</taxon>
        <taxon>Vertebrata</taxon>
        <taxon>Euteleostomi</taxon>
        <taxon>Mammalia</taxon>
        <taxon>Eutheria</taxon>
        <taxon>Euarchontoglires</taxon>
        <taxon>Glires</taxon>
        <taxon>Rodentia</taxon>
        <taxon>Myomorpha</taxon>
        <taxon>Muroidea</taxon>
        <taxon>Cricetidae</taxon>
        <taxon>Arvicolinae</taxon>
        <taxon>Microtus</taxon>
    </lineage>
</organism>
<dbReference type="CDD" id="cd00112">
    <property type="entry name" value="LDLa"/>
    <property type="match status" value="1"/>
</dbReference>
<dbReference type="Gene3D" id="4.10.400.10">
    <property type="entry name" value="Low-density Lipoprotein Receptor"/>
    <property type="match status" value="1"/>
</dbReference>
<keyword evidence="7" id="KW-0449">Lipoprotein</keyword>
<gene>
    <name evidence="7" type="primary">Ldlrad2</name>
</gene>
<dbReference type="PANTHER" id="PTHR24652:SF67">
    <property type="entry name" value="LOW-DENSITY LIPOPROTEIN RECEPTOR CLASS A DOMAIN-CONTAINING PROTEIN 2"/>
    <property type="match status" value="1"/>
</dbReference>
<dbReference type="InterPro" id="IPR002172">
    <property type="entry name" value="LDrepeatLR_classA_rpt"/>
</dbReference>
<name>A0ABM0KV71_MICOH</name>
<dbReference type="SUPFAM" id="SSF49854">
    <property type="entry name" value="Spermadhesin, CUB domain"/>
    <property type="match status" value="1"/>
</dbReference>